<keyword evidence="2" id="KW-0548">Nucleotidyltransferase</keyword>
<dbReference type="InterPro" id="IPR000477">
    <property type="entry name" value="RT_dom"/>
</dbReference>
<dbReference type="PROSITE" id="PS50878">
    <property type="entry name" value="RT_POL"/>
    <property type="match status" value="1"/>
</dbReference>
<proteinExistence type="predicted"/>
<keyword evidence="2" id="KW-0695">RNA-directed DNA polymerase</keyword>
<feature type="domain" description="Reverse transcriptase" evidence="1">
    <location>
        <begin position="1"/>
        <end position="108"/>
    </location>
</feature>
<evidence type="ECO:0000313" key="2">
    <source>
        <dbReference type="EMBL" id="MCI15307.1"/>
    </source>
</evidence>
<evidence type="ECO:0000313" key="3">
    <source>
        <dbReference type="Proteomes" id="UP000265520"/>
    </source>
</evidence>
<keyword evidence="2" id="KW-0808">Transferase</keyword>
<feature type="non-terminal residue" evidence="2">
    <location>
        <position position="221"/>
    </location>
</feature>
<comment type="caution">
    <text evidence="2">The sequence shown here is derived from an EMBL/GenBank/DDBJ whole genome shotgun (WGS) entry which is preliminary data.</text>
</comment>
<dbReference type="Proteomes" id="UP000265520">
    <property type="component" value="Unassembled WGS sequence"/>
</dbReference>
<dbReference type="GO" id="GO:0003964">
    <property type="term" value="F:RNA-directed DNA polymerase activity"/>
    <property type="evidence" value="ECO:0007669"/>
    <property type="project" value="UniProtKB-KW"/>
</dbReference>
<protein>
    <submittedName>
        <fullName evidence="2">RNA-directed DNA polymerase (Reverse transcriptase)</fullName>
    </submittedName>
</protein>
<evidence type="ECO:0000259" key="1">
    <source>
        <dbReference type="PROSITE" id="PS50878"/>
    </source>
</evidence>
<accession>A0A392PUG9</accession>
<sequence length="221" mass="24860">MESLSQVIIKEVDEGYWNPMRLSKNGPPLSHLFFADDVLLFAKATNSQALNIASTLNHFASCSGLKVNVAKFKVFFSSSTKRGKMNSIVTSTGINQTHSLGKYLGFPMMHGRLQRKDFEFLEEKISHRLASWQHNLLNKASRMTLVKSVLNSIPNYYMQVAWLPQSTCDSIDRMARNFLWKGNSNTGIHLVGWEKITKPKKLGGLGIRKAREANTSLLGKL</sequence>
<dbReference type="PANTHER" id="PTHR33116">
    <property type="entry name" value="REVERSE TRANSCRIPTASE ZINC-BINDING DOMAIN-CONTAINING PROTEIN-RELATED-RELATED"/>
    <property type="match status" value="1"/>
</dbReference>
<keyword evidence="3" id="KW-1185">Reference proteome</keyword>
<dbReference type="EMBL" id="LXQA010095902">
    <property type="protein sequence ID" value="MCI15307.1"/>
    <property type="molecule type" value="Genomic_DNA"/>
</dbReference>
<dbReference type="PANTHER" id="PTHR33116:SF78">
    <property type="entry name" value="OS12G0587133 PROTEIN"/>
    <property type="match status" value="1"/>
</dbReference>
<reference evidence="2 3" key="1">
    <citation type="journal article" date="2018" name="Front. Plant Sci.">
        <title>Red Clover (Trifolium pratense) and Zigzag Clover (T. medium) - A Picture of Genomic Similarities and Differences.</title>
        <authorList>
            <person name="Dluhosova J."/>
            <person name="Istvanek J."/>
            <person name="Nedelnik J."/>
            <person name="Repkova J."/>
        </authorList>
    </citation>
    <scope>NUCLEOTIDE SEQUENCE [LARGE SCALE GENOMIC DNA]</scope>
    <source>
        <strain evidence="3">cv. 10/8</strain>
        <tissue evidence="2">Leaf</tissue>
    </source>
</reference>
<organism evidence="2 3">
    <name type="scientific">Trifolium medium</name>
    <dbReference type="NCBI Taxonomy" id="97028"/>
    <lineage>
        <taxon>Eukaryota</taxon>
        <taxon>Viridiplantae</taxon>
        <taxon>Streptophyta</taxon>
        <taxon>Embryophyta</taxon>
        <taxon>Tracheophyta</taxon>
        <taxon>Spermatophyta</taxon>
        <taxon>Magnoliopsida</taxon>
        <taxon>eudicotyledons</taxon>
        <taxon>Gunneridae</taxon>
        <taxon>Pentapetalae</taxon>
        <taxon>rosids</taxon>
        <taxon>fabids</taxon>
        <taxon>Fabales</taxon>
        <taxon>Fabaceae</taxon>
        <taxon>Papilionoideae</taxon>
        <taxon>50 kb inversion clade</taxon>
        <taxon>NPAAA clade</taxon>
        <taxon>Hologalegina</taxon>
        <taxon>IRL clade</taxon>
        <taxon>Trifolieae</taxon>
        <taxon>Trifolium</taxon>
    </lineage>
</organism>
<dbReference type="AlphaFoldDB" id="A0A392PUG9"/>
<name>A0A392PUG9_9FABA</name>